<dbReference type="InterPro" id="IPR037126">
    <property type="entry name" value="PdaC/RsiV-like_sf"/>
</dbReference>
<organism evidence="3 4">
    <name type="scientific">Flavivirga algicola</name>
    <dbReference type="NCBI Taxonomy" id="2729136"/>
    <lineage>
        <taxon>Bacteria</taxon>
        <taxon>Pseudomonadati</taxon>
        <taxon>Bacteroidota</taxon>
        <taxon>Flavobacteriia</taxon>
        <taxon>Flavobacteriales</taxon>
        <taxon>Flavobacteriaceae</taxon>
        <taxon>Flavivirga</taxon>
    </lineage>
</organism>
<dbReference type="Gene3D" id="3.90.640.20">
    <property type="entry name" value="Heat-shock cognate protein, ATPase"/>
    <property type="match status" value="1"/>
</dbReference>
<protein>
    <submittedName>
        <fullName evidence="3">DUF4163 domain-containing protein</fullName>
    </submittedName>
</protein>
<evidence type="ECO:0000259" key="2">
    <source>
        <dbReference type="Pfam" id="PF13739"/>
    </source>
</evidence>
<dbReference type="InterPro" id="IPR025303">
    <property type="entry name" value="PdaC"/>
</dbReference>
<sequence length="224" mass="25181">MACKNEIKLTFSEVNISASNNKLVEVNIPNAIGNEDVVNRINATISKNVIASLQIGDLDNMTSKTIEESITTFNKEFQMFKTDFPESMQPWEAQIDGEIIFQSLEIISIALTSYVNTGGVHGTLNISFLNFETQTGHLIPNDKLFKDIESFKKTAKIYFDKTIEDKDIVLENTNIFKLASNIAYSDTGIVLLYNTNEIIPYPTDIIEFTIPFNEVGPLLNFDSF</sequence>
<name>A0ABX1RX97_9FLAO</name>
<dbReference type="Pfam" id="PF13739">
    <property type="entry name" value="PdaC"/>
    <property type="match status" value="1"/>
</dbReference>
<feature type="domain" description="DUF3298" evidence="1">
    <location>
        <begin position="160"/>
        <end position="212"/>
    </location>
</feature>
<reference evidence="3 4" key="1">
    <citation type="submission" date="2020-04" db="EMBL/GenBank/DDBJ databases">
        <title>A Flavivirga sp. nov.</title>
        <authorList>
            <person name="Sun X."/>
        </authorList>
    </citation>
    <scope>NUCLEOTIDE SEQUENCE [LARGE SCALE GENOMIC DNA]</scope>
    <source>
        <strain evidence="3 4">Y03</strain>
    </source>
</reference>
<evidence type="ECO:0000313" key="4">
    <source>
        <dbReference type="Proteomes" id="UP000746690"/>
    </source>
</evidence>
<keyword evidence="4" id="KW-1185">Reference proteome</keyword>
<feature type="domain" description="Deacetylase PdaC" evidence="2">
    <location>
        <begin position="23"/>
        <end position="122"/>
    </location>
</feature>
<evidence type="ECO:0000313" key="3">
    <source>
        <dbReference type="EMBL" id="NMH87403.1"/>
    </source>
</evidence>
<dbReference type="Proteomes" id="UP000746690">
    <property type="component" value="Unassembled WGS sequence"/>
</dbReference>
<evidence type="ECO:0000259" key="1">
    <source>
        <dbReference type="Pfam" id="PF11738"/>
    </source>
</evidence>
<dbReference type="Pfam" id="PF11738">
    <property type="entry name" value="DUF3298"/>
    <property type="match status" value="1"/>
</dbReference>
<gene>
    <name evidence="3" type="ORF">HHX25_07800</name>
</gene>
<dbReference type="EMBL" id="JABBHF010000004">
    <property type="protein sequence ID" value="NMH87403.1"/>
    <property type="molecule type" value="Genomic_DNA"/>
</dbReference>
<comment type="caution">
    <text evidence="3">The sequence shown here is derived from an EMBL/GenBank/DDBJ whole genome shotgun (WGS) entry which is preliminary data.</text>
</comment>
<proteinExistence type="predicted"/>
<accession>A0ABX1RX97</accession>
<dbReference type="InterPro" id="IPR021729">
    <property type="entry name" value="DUF3298"/>
</dbReference>
<dbReference type="Gene3D" id="3.30.565.40">
    <property type="entry name" value="Fervidobacterium nodosum Rt17-B1 like"/>
    <property type="match status" value="1"/>
</dbReference>